<evidence type="ECO:0000313" key="2">
    <source>
        <dbReference type="EMBL" id="GER32625.1"/>
    </source>
</evidence>
<dbReference type="GO" id="GO:0016301">
    <property type="term" value="F:kinase activity"/>
    <property type="evidence" value="ECO:0007669"/>
    <property type="project" value="UniProtKB-KW"/>
</dbReference>
<gene>
    <name evidence="2" type="ORF">STAS_08702</name>
</gene>
<proteinExistence type="predicted"/>
<evidence type="ECO:0000313" key="3">
    <source>
        <dbReference type="Proteomes" id="UP000325081"/>
    </source>
</evidence>
<name>A0A5A7PID3_STRAF</name>
<dbReference type="AlphaFoldDB" id="A0A5A7PID3"/>
<feature type="region of interest" description="Disordered" evidence="1">
    <location>
        <begin position="108"/>
        <end position="144"/>
    </location>
</feature>
<sequence>MESTRLKAMITLTMVISIGEWMFEESKDASVNRKCDVLKSVLLLIMKDEIDIPDELATMIGKKKYIVQGKKEKGKTNLFLFGIKKRMRLTEKVQSVGIIMLYTKRPLSGGIHPRAKASPLRDADSGPKASSLRDADSGLKPPRR</sequence>
<keyword evidence="2" id="KW-0418">Kinase</keyword>
<accession>A0A5A7PID3</accession>
<keyword evidence="3" id="KW-1185">Reference proteome</keyword>
<organism evidence="2 3">
    <name type="scientific">Striga asiatica</name>
    <name type="common">Asiatic witchweed</name>
    <name type="synonym">Buchnera asiatica</name>
    <dbReference type="NCBI Taxonomy" id="4170"/>
    <lineage>
        <taxon>Eukaryota</taxon>
        <taxon>Viridiplantae</taxon>
        <taxon>Streptophyta</taxon>
        <taxon>Embryophyta</taxon>
        <taxon>Tracheophyta</taxon>
        <taxon>Spermatophyta</taxon>
        <taxon>Magnoliopsida</taxon>
        <taxon>eudicotyledons</taxon>
        <taxon>Gunneridae</taxon>
        <taxon>Pentapetalae</taxon>
        <taxon>asterids</taxon>
        <taxon>lamiids</taxon>
        <taxon>Lamiales</taxon>
        <taxon>Orobanchaceae</taxon>
        <taxon>Buchnereae</taxon>
        <taxon>Striga</taxon>
    </lineage>
</organism>
<feature type="compositionally biased region" description="Basic and acidic residues" evidence="1">
    <location>
        <begin position="119"/>
        <end position="137"/>
    </location>
</feature>
<comment type="caution">
    <text evidence="2">The sequence shown here is derived from an EMBL/GenBank/DDBJ whole genome shotgun (WGS) entry which is preliminary data.</text>
</comment>
<dbReference type="Proteomes" id="UP000325081">
    <property type="component" value="Unassembled WGS sequence"/>
</dbReference>
<reference evidence="3" key="1">
    <citation type="journal article" date="2019" name="Curr. Biol.">
        <title>Genome Sequence of Striga asiatica Provides Insight into the Evolution of Plant Parasitism.</title>
        <authorList>
            <person name="Yoshida S."/>
            <person name="Kim S."/>
            <person name="Wafula E.K."/>
            <person name="Tanskanen J."/>
            <person name="Kim Y.M."/>
            <person name="Honaas L."/>
            <person name="Yang Z."/>
            <person name="Spallek T."/>
            <person name="Conn C.E."/>
            <person name="Ichihashi Y."/>
            <person name="Cheong K."/>
            <person name="Cui S."/>
            <person name="Der J.P."/>
            <person name="Gundlach H."/>
            <person name="Jiao Y."/>
            <person name="Hori C."/>
            <person name="Ishida J.K."/>
            <person name="Kasahara H."/>
            <person name="Kiba T."/>
            <person name="Kim M.S."/>
            <person name="Koo N."/>
            <person name="Laohavisit A."/>
            <person name="Lee Y.H."/>
            <person name="Lumba S."/>
            <person name="McCourt P."/>
            <person name="Mortimer J.C."/>
            <person name="Mutuku J.M."/>
            <person name="Nomura T."/>
            <person name="Sasaki-Sekimoto Y."/>
            <person name="Seto Y."/>
            <person name="Wang Y."/>
            <person name="Wakatake T."/>
            <person name="Sakakibara H."/>
            <person name="Demura T."/>
            <person name="Yamaguchi S."/>
            <person name="Yoneyama K."/>
            <person name="Manabe R.I."/>
            <person name="Nelson D.C."/>
            <person name="Schulman A.H."/>
            <person name="Timko M.P."/>
            <person name="dePamphilis C.W."/>
            <person name="Choi D."/>
            <person name="Shirasu K."/>
        </authorList>
    </citation>
    <scope>NUCLEOTIDE SEQUENCE [LARGE SCALE GENOMIC DNA]</scope>
    <source>
        <strain evidence="3">cv. UVA1</strain>
    </source>
</reference>
<protein>
    <submittedName>
        <fullName evidence="2">Kinase</fullName>
    </submittedName>
</protein>
<dbReference type="EMBL" id="BKCP01004627">
    <property type="protein sequence ID" value="GER32625.1"/>
    <property type="molecule type" value="Genomic_DNA"/>
</dbReference>
<evidence type="ECO:0000256" key="1">
    <source>
        <dbReference type="SAM" id="MobiDB-lite"/>
    </source>
</evidence>
<keyword evidence="2" id="KW-0808">Transferase</keyword>